<dbReference type="Proteomes" id="UP000494206">
    <property type="component" value="Unassembled WGS sequence"/>
</dbReference>
<dbReference type="PROSITE" id="PS00027">
    <property type="entry name" value="HOMEOBOX_1"/>
    <property type="match status" value="1"/>
</dbReference>
<dbReference type="GO" id="GO:0005634">
    <property type="term" value="C:nucleus"/>
    <property type="evidence" value="ECO:0007669"/>
    <property type="project" value="UniProtKB-SubCell"/>
</dbReference>
<dbReference type="PANTHER" id="PTHR46271">
    <property type="entry name" value="HOMEOBOX PROTEIN, PUTATIVE-RELATED"/>
    <property type="match status" value="1"/>
</dbReference>
<feature type="region of interest" description="Disordered" evidence="7">
    <location>
        <begin position="145"/>
        <end position="166"/>
    </location>
</feature>
<keyword evidence="4 5" id="KW-0539">Nucleus</keyword>
<feature type="compositionally biased region" description="Low complexity" evidence="7">
    <location>
        <begin position="147"/>
        <end position="166"/>
    </location>
</feature>
<dbReference type="PROSITE" id="PS50071">
    <property type="entry name" value="HOMEOBOX_2"/>
    <property type="match status" value="1"/>
</dbReference>
<sequence>MMNSLAYSSLALASSLCKPPFIEKSMKNEKKVQFSVVSPYTAKLQYNDYESSERTKKHKEKIAIADKKQRRNRTTFTTYQLHELEQAFDKCHYPDVYARETLAHKISLPEVRVQVWFQNRRAKYRRQEKQDGSVEDKSSIRNMQAPSWSWINNNNSSTSSSKSADATTTVSQATVPIEDFFDAQKDVEKSLFDAHKAFDIKPPANFPNYSANAAASSKIEADNDFDDKKDGSNAATSTQFFPDTYQPFFPFGNSYFGAAQPSFSGMPAGFSYPFNYSLPFEPSSVPNDC</sequence>
<dbReference type="Pfam" id="PF00046">
    <property type="entry name" value="Homeodomain"/>
    <property type="match status" value="1"/>
</dbReference>
<evidence type="ECO:0000256" key="7">
    <source>
        <dbReference type="SAM" id="MobiDB-lite"/>
    </source>
</evidence>
<dbReference type="SUPFAM" id="SSF46689">
    <property type="entry name" value="Homeodomain-like"/>
    <property type="match status" value="1"/>
</dbReference>
<protein>
    <recommendedName>
        <fullName evidence="8">Homeobox domain-containing protein</fullName>
    </recommendedName>
</protein>
<evidence type="ECO:0000313" key="10">
    <source>
        <dbReference type="Proteomes" id="UP000494206"/>
    </source>
</evidence>
<dbReference type="InterPro" id="IPR017970">
    <property type="entry name" value="Homeobox_CS"/>
</dbReference>
<dbReference type="Gene3D" id="1.10.10.60">
    <property type="entry name" value="Homeodomain-like"/>
    <property type="match status" value="1"/>
</dbReference>
<evidence type="ECO:0000256" key="1">
    <source>
        <dbReference type="ARBA" id="ARBA00004123"/>
    </source>
</evidence>
<accession>A0A8S1FA37</accession>
<keyword evidence="3 5" id="KW-0371">Homeobox</keyword>
<name>A0A8S1FA37_9PELO</name>
<evidence type="ECO:0000256" key="6">
    <source>
        <dbReference type="RuleBase" id="RU000682"/>
    </source>
</evidence>
<keyword evidence="2 5" id="KW-0238">DNA-binding</keyword>
<dbReference type="AlphaFoldDB" id="A0A8S1FA37"/>
<comment type="caution">
    <text evidence="9">The sequence shown here is derived from an EMBL/GenBank/DDBJ whole genome shotgun (WGS) entry which is preliminary data.</text>
</comment>
<dbReference type="GO" id="GO:0000981">
    <property type="term" value="F:DNA-binding transcription factor activity, RNA polymerase II-specific"/>
    <property type="evidence" value="ECO:0007669"/>
    <property type="project" value="InterPro"/>
</dbReference>
<organism evidence="9 10">
    <name type="scientific">Caenorhabditis bovis</name>
    <dbReference type="NCBI Taxonomy" id="2654633"/>
    <lineage>
        <taxon>Eukaryota</taxon>
        <taxon>Metazoa</taxon>
        <taxon>Ecdysozoa</taxon>
        <taxon>Nematoda</taxon>
        <taxon>Chromadorea</taxon>
        <taxon>Rhabditida</taxon>
        <taxon>Rhabditina</taxon>
        <taxon>Rhabditomorpha</taxon>
        <taxon>Rhabditoidea</taxon>
        <taxon>Rhabditidae</taxon>
        <taxon>Peloderinae</taxon>
        <taxon>Caenorhabditis</taxon>
    </lineage>
</organism>
<evidence type="ECO:0000259" key="8">
    <source>
        <dbReference type="PROSITE" id="PS50071"/>
    </source>
</evidence>
<dbReference type="EMBL" id="CADEPM010000011">
    <property type="protein sequence ID" value="CAB3410704.1"/>
    <property type="molecule type" value="Genomic_DNA"/>
</dbReference>
<evidence type="ECO:0000256" key="3">
    <source>
        <dbReference type="ARBA" id="ARBA00023155"/>
    </source>
</evidence>
<evidence type="ECO:0000256" key="5">
    <source>
        <dbReference type="PROSITE-ProRule" id="PRU00108"/>
    </source>
</evidence>
<dbReference type="SMART" id="SM00389">
    <property type="entry name" value="HOX"/>
    <property type="match status" value="1"/>
</dbReference>
<proteinExistence type="predicted"/>
<reference evidence="9 10" key="1">
    <citation type="submission" date="2020-04" db="EMBL/GenBank/DDBJ databases">
        <authorList>
            <person name="Laetsch R D."/>
            <person name="Stevens L."/>
            <person name="Kumar S."/>
            <person name="Blaxter L. M."/>
        </authorList>
    </citation>
    <scope>NUCLEOTIDE SEQUENCE [LARGE SCALE GENOMIC DNA]</scope>
</reference>
<dbReference type="InterPro" id="IPR009057">
    <property type="entry name" value="Homeodomain-like_sf"/>
</dbReference>
<dbReference type="GO" id="GO:0030182">
    <property type="term" value="P:neuron differentiation"/>
    <property type="evidence" value="ECO:0007669"/>
    <property type="project" value="UniProtKB-ARBA"/>
</dbReference>
<dbReference type="PANTHER" id="PTHR46271:SF4">
    <property type="entry name" value="HOMEOBOX PROTEIN, PUTATIVE-RELATED"/>
    <property type="match status" value="1"/>
</dbReference>
<gene>
    <name evidence="9" type="ORF">CBOVIS_LOCUS12186</name>
</gene>
<dbReference type="InterPro" id="IPR001356">
    <property type="entry name" value="HD"/>
</dbReference>
<dbReference type="GO" id="GO:0000978">
    <property type="term" value="F:RNA polymerase II cis-regulatory region sequence-specific DNA binding"/>
    <property type="evidence" value="ECO:0007669"/>
    <property type="project" value="TreeGrafter"/>
</dbReference>
<evidence type="ECO:0000256" key="4">
    <source>
        <dbReference type="ARBA" id="ARBA00023242"/>
    </source>
</evidence>
<comment type="subcellular location">
    <subcellularLocation>
        <location evidence="1 5 6">Nucleus</location>
    </subcellularLocation>
</comment>
<dbReference type="CDD" id="cd00086">
    <property type="entry name" value="homeodomain"/>
    <property type="match status" value="1"/>
</dbReference>
<keyword evidence="10" id="KW-1185">Reference proteome</keyword>
<dbReference type="OrthoDB" id="6159439at2759"/>
<dbReference type="InterPro" id="IPR043562">
    <property type="entry name" value="RAX/RAX2"/>
</dbReference>
<feature type="domain" description="Homeobox" evidence="8">
    <location>
        <begin position="67"/>
        <end position="127"/>
    </location>
</feature>
<dbReference type="FunFam" id="1.10.10.60:FF:000679">
    <property type="entry name" value="Homeobox protein aristaless"/>
    <property type="match status" value="1"/>
</dbReference>
<evidence type="ECO:0000313" key="9">
    <source>
        <dbReference type="EMBL" id="CAB3410704.1"/>
    </source>
</evidence>
<evidence type="ECO:0000256" key="2">
    <source>
        <dbReference type="ARBA" id="ARBA00023125"/>
    </source>
</evidence>
<dbReference type="GO" id="GO:0045944">
    <property type="term" value="P:positive regulation of transcription by RNA polymerase II"/>
    <property type="evidence" value="ECO:0007669"/>
    <property type="project" value="InterPro"/>
</dbReference>
<feature type="DNA-binding region" description="Homeobox" evidence="5">
    <location>
        <begin position="69"/>
        <end position="128"/>
    </location>
</feature>